<organism evidence="2 3">
    <name type="scientific">Thalassolituus maritimus</name>
    <dbReference type="NCBI Taxonomy" id="484498"/>
    <lineage>
        <taxon>Bacteria</taxon>
        <taxon>Pseudomonadati</taxon>
        <taxon>Pseudomonadota</taxon>
        <taxon>Gammaproteobacteria</taxon>
        <taxon>Oceanospirillales</taxon>
        <taxon>Oceanospirillaceae</taxon>
        <taxon>Thalassolituus</taxon>
    </lineage>
</organism>
<dbReference type="RefSeq" id="WP_353294048.1">
    <property type="nucleotide sequence ID" value="NZ_BAABWH010000003.1"/>
</dbReference>
<keyword evidence="3" id="KW-1185">Reference proteome</keyword>
<dbReference type="InterPro" id="IPR036249">
    <property type="entry name" value="Thioredoxin-like_sf"/>
</dbReference>
<dbReference type="Proteomes" id="UP001481413">
    <property type="component" value="Unassembled WGS sequence"/>
</dbReference>
<dbReference type="InterPro" id="IPR013740">
    <property type="entry name" value="Redoxin"/>
</dbReference>
<comment type="caution">
    <text evidence="2">The sequence shown here is derived from an EMBL/GenBank/DDBJ whole genome shotgun (WGS) entry which is preliminary data.</text>
</comment>
<evidence type="ECO:0000259" key="1">
    <source>
        <dbReference type="PROSITE" id="PS51352"/>
    </source>
</evidence>
<dbReference type="PROSITE" id="PS51352">
    <property type="entry name" value="THIOREDOXIN_2"/>
    <property type="match status" value="1"/>
</dbReference>
<evidence type="ECO:0000313" key="3">
    <source>
        <dbReference type="Proteomes" id="UP001481413"/>
    </source>
</evidence>
<dbReference type="Pfam" id="PF08534">
    <property type="entry name" value="Redoxin"/>
    <property type="match status" value="1"/>
</dbReference>
<feature type="domain" description="Thioredoxin" evidence="1">
    <location>
        <begin position="1"/>
        <end position="139"/>
    </location>
</feature>
<dbReference type="PANTHER" id="PTHR42852">
    <property type="entry name" value="THIOL:DISULFIDE INTERCHANGE PROTEIN DSBE"/>
    <property type="match status" value="1"/>
</dbReference>
<dbReference type="Gene3D" id="3.40.30.10">
    <property type="entry name" value="Glutaredoxin"/>
    <property type="match status" value="1"/>
</dbReference>
<gene>
    <name evidence="2" type="ORF">NBRC116585_12220</name>
</gene>
<dbReference type="CDD" id="cd02966">
    <property type="entry name" value="TlpA_like_family"/>
    <property type="match status" value="1"/>
</dbReference>
<dbReference type="SUPFAM" id="SSF52833">
    <property type="entry name" value="Thioredoxin-like"/>
    <property type="match status" value="1"/>
</dbReference>
<reference evidence="2 3" key="1">
    <citation type="submission" date="2024-04" db="EMBL/GenBank/DDBJ databases">
        <title>Draft genome sequence of Thalassolituus maritimus NBRC 116585.</title>
        <authorList>
            <person name="Miyakawa T."/>
            <person name="Kusuya Y."/>
            <person name="Miura T."/>
        </authorList>
    </citation>
    <scope>NUCLEOTIDE SEQUENCE [LARGE SCALE GENOMIC DNA]</scope>
    <source>
        <strain evidence="2 3">5NW40-0001</strain>
    </source>
</reference>
<accession>A0ABP9ZY77</accession>
<dbReference type="PANTHER" id="PTHR42852:SF18">
    <property type="entry name" value="CHROMOSOME UNDETERMINED SCAFFOLD_47, WHOLE GENOME SHOTGUN SEQUENCE"/>
    <property type="match status" value="1"/>
</dbReference>
<name>A0ABP9ZY77_9GAMM</name>
<dbReference type="InterPro" id="IPR050553">
    <property type="entry name" value="Thioredoxin_ResA/DsbE_sf"/>
</dbReference>
<proteinExistence type="predicted"/>
<sequence length="142" mass="16154">MKAPPVELSSLSEPQQQISLSEYKGKVIYLDFWASWCTPCRKSLPLLNELRNELHSEGFEVLAINVDEERADGLRFLDEYPVDYPTLFDNGDVASAYQLRGMPTAYLIDREGNLHSQHVGFNPKDMPSIRQEVIDLLGNSPR</sequence>
<dbReference type="InterPro" id="IPR013766">
    <property type="entry name" value="Thioredoxin_domain"/>
</dbReference>
<dbReference type="EMBL" id="BAABWH010000003">
    <property type="protein sequence ID" value="GAA6145104.1"/>
    <property type="molecule type" value="Genomic_DNA"/>
</dbReference>
<evidence type="ECO:0000313" key="2">
    <source>
        <dbReference type="EMBL" id="GAA6145104.1"/>
    </source>
</evidence>
<protein>
    <recommendedName>
        <fullName evidence="1">Thioredoxin domain-containing protein</fullName>
    </recommendedName>
</protein>